<accession>A0A0C7P265</accession>
<dbReference type="STRING" id="1006576.DTL3_1021"/>
<dbReference type="AlphaFoldDB" id="A0A0C7P265"/>
<dbReference type="EMBL" id="LN824141">
    <property type="protein sequence ID" value="CEP78325.1"/>
    <property type="molecule type" value="Genomic_DNA"/>
</dbReference>
<proteinExistence type="predicted"/>
<keyword evidence="2" id="KW-1185">Reference proteome</keyword>
<evidence type="ECO:0000313" key="1">
    <source>
        <dbReference type="EMBL" id="CEP78325.1"/>
    </source>
</evidence>
<protein>
    <recommendedName>
        <fullName evidence="3">Helix-turn-helix domain-containing protein</fullName>
    </recommendedName>
</protein>
<dbReference type="KEGG" id="dtn:DTL3_1021"/>
<evidence type="ECO:0000313" key="2">
    <source>
        <dbReference type="Proteomes" id="UP000032809"/>
    </source>
</evidence>
<name>A0A0C7P265_DEFTU</name>
<dbReference type="RefSeq" id="WP_045087801.1">
    <property type="nucleotide sequence ID" value="NZ_LN824141.1"/>
</dbReference>
<sequence length="191" mass="22566">MISIGELISIFSELSATNKKRLYNFLINEFSKVKSEEYIEFVGLLRDLEEDLLYSDEIDEKEENEKLYFTQDDLAIMTGLSKRQVQRILKSNNIEPLNPGQKPLFYDLNEFEKYYFIAKNTFREQQVEDNSFVIEERKQLKVETLFNNTTNIKKEIGPLIDLNIIYDKNSFISEFKGREESENQQFAVRVG</sequence>
<dbReference type="Proteomes" id="UP000032809">
    <property type="component" value="Chromosome I"/>
</dbReference>
<evidence type="ECO:0008006" key="3">
    <source>
        <dbReference type="Google" id="ProtNLM"/>
    </source>
</evidence>
<organism evidence="1 2">
    <name type="scientific">Defluviitoga tunisiensis</name>
    <dbReference type="NCBI Taxonomy" id="1006576"/>
    <lineage>
        <taxon>Bacteria</taxon>
        <taxon>Thermotogati</taxon>
        <taxon>Thermotogota</taxon>
        <taxon>Thermotogae</taxon>
        <taxon>Petrotogales</taxon>
        <taxon>Petrotogaceae</taxon>
        <taxon>Defluviitoga</taxon>
    </lineage>
</organism>
<dbReference type="OrthoDB" id="44208at2"/>
<gene>
    <name evidence="1" type="ORF">DTL3_1021</name>
</gene>
<dbReference type="HOGENOM" id="CLU_1419389_0_0_0"/>
<reference evidence="2" key="1">
    <citation type="submission" date="2014-11" db="EMBL/GenBank/DDBJ databases">
        <authorList>
            <person name="Wibberg D."/>
        </authorList>
    </citation>
    <scope>NUCLEOTIDE SEQUENCE [LARGE SCALE GENOMIC DNA]</scope>
    <source>
        <strain evidence="2">L3</strain>
    </source>
</reference>